<accession>A0A151T0W2</accession>
<evidence type="ECO:0000313" key="5">
    <source>
        <dbReference type="Proteomes" id="UP000075243"/>
    </source>
</evidence>
<feature type="transmembrane region" description="Helical" evidence="2">
    <location>
        <begin position="7"/>
        <end position="27"/>
    </location>
</feature>
<dbReference type="SUPFAM" id="SSF57850">
    <property type="entry name" value="RING/U-box"/>
    <property type="match status" value="1"/>
</dbReference>
<reference evidence="4 5" key="1">
    <citation type="journal article" date="2012" name="Nat. Biotechnol.">
        <title>Draft genome sequence of pigeonpea (Cajanus cajan), an orphan legume crop of resource-poor farmers.</title>
        <authorList>
            <person name="Varshney R.K."/>
            <person name="Chen W."/>
            <person name="Li Y."/>
            <person name="Bharti A.K."/>
            <person name="Saxena R.K."/>
            <person name="Schlueter J.A."/>
            <person name="Donoghue M.T."/>
            <person name="Azam S."/>
            <person name="Fan G."/>
            <person name="Whaley A.M."/>
            <person name="Farmer A.D."/>
            <person name="Sheridan J."/>
            <person name="Iwata A."/>
            <person name="Tuteja R."/>
            <person name="Penmetsa R.V."/>
            <person name="Wu W."/>
            <person name="Upadhyaya H.D."/>
            <person name="Yang S.P."/>
            <person name="Shah T."/>
            <person name="Saxena K.B."/>
            <person name="Michael T."/>
            <person name="McCombie W.R."/>
            <person name="Yang B."/>
            <person name="Zhang G."/>
            <person name="Yang H."/>
            <person name="Wang J."/>
            <person name="Spillane C."/>
            <person name="Cook D.R."/>
            <person name="May G.D."/>
            <person name="Xu X."/>
            <person name="Jackson S.A."/>
        </authorList>
    </citation>
    <scope>NUCLEOTIDE SEQUENCE [LARGE SCALE GENOMIC DNA]</scope>
    <source>
        <strain evidence="5">cv. Asha</strain>
    </source>
</reference>
<dbReference type="Gene3D" id="3.30.40.10">
    <property type="entry name" value="Zinc/RING finger domain, C3HC4 (zinc finger)"/>
    <property type="match status" value="1"/>
</dbReference>
<dbReference type="SMART" id="SM00184">
    <property type="entry name" value="RING"/>
    <property type="match status" value="1"/>
</dbReference>
<dbReference type="InterPro" id="IPR045899">
    <property type="entry name" value="ATL71-like"/>
</dbReference>
<keyword evidence="5" id="KW-1185">Reference proteome</keyword>
<evidence type="ECO:0000259" key="3">
    <source>
        <dbReference type="PROSITE" id="PS50089"/>
    </source>
</evidence>
<dbReference type="OMA" id="RINLTCP"/>
<dbReference type="AlphaFoldDB" id="A0A151T0W2"/>
<dbReference type="PANTHER" id="PTHR46719:SF14">
    <property type="entry name" value="TRANSCRIPTION FACTOR C2H2 FAMILY-RELATED"/>
    <property type="match status" value="1"/>
</dbReference>
<dbReference type="Proteomes" id="UP000075243">
    <property type="component" value="Chromosome 9"/>
</dbReference>
<gene>
    <name evidence="4" type="ORF">KK1_023111</name>
</gene>
<keyword evidence="2" id="KW-0472">Membrane</keyword>
<protein>
    <submittedName>
        <fullName evidence="4">RING-H2 finger protein ATL2I</fullName>
    </submittedName>
</protein>
<dbReference type="Gramene" id="C.cajan_22450.t">
    <property type="protein sequence ID" value="C.cajan_22450.t.cds1"/>
    <property type="gene ID" value="C.cajan_22450"/>
</dbReference>
<feature type="domain" description="RING-type" evidence="3">
    <location>
        <begin position="92"/>
        <end position="134"/>
    </location>
</feature>
<dbReference type="Pfam" id="PF13639">
    <property type="entry name" value="zf-RING_2"/>
    <property type="match status" value="1"/>
</dbReference>
<keyword evidence="1" id="KW-0862">Zinc</keyword>
<keyword evidence="1" id="KW-0479">Metal-binding</keyword>
<evidence type="ECO:0000256" key="2">
    <source>
        <dbReference type="SAM" id="Phobius"/>
    </source>
</evidence>
<name>A0A151T0W2_CAJCA</name>
<dbReference type="PROSITE" id="PS50089">
    <property type="entry name" value="ZF_RING_2"/>
    <property type="match status" value="1"/>
</dbReference>
<evidence type="ECO:0000313" key="4">
    <source>
        <dbReference type="EMBL" id="KYP60700.1"/>
    </source>
</evidence>
<organism evidence="4 5">
    <name type="scientific">Cajanus cajan</name>
    <name type="common">Pigeon pea</name>
    <name type="synonym">Cajanus indicus</name>
    <dbReference type="NCBI Taxonomy" id="3821"/>
    <lineage>
        <taxon>Eukaryota</taxon>
        <taxon>Viridiplantae</taxon>
        <taxon>Streptophyta</taxon>
        <taxon>Embryophyta</taxon>
        <taxon>Tracheophyta</taxon>
        <taxon>Spermatophyta</taxon>
        <taxon>Magnoliopsida</taxon>
        <taxon>eudicotyledons</taxon>
        <taxon>Gunneridae</taxon>
        <taxon>Pentapetalae</taxon>
        <taxon>rosids</taxon>
        <taxon>fabids</taxon>
        <taxon>Fabales</taxon>
        <taxon>Fabaceae</taxon>
        <taxon>Papilionoideae</taxon>
        <taxon>50 kb inversion clade</taxon>
        <taxon>NPAAA clade</taxon>
        <taxon>indigoferoid/millettioid clade</taxon>
        <taxon>Phaseoleae</taxon>
        <taxon>Cajanus</taxon>
    </lineage>
</organism>
<dbReference type="PANTHER" id="PTHR46719">
    <property type="entry name" value="TRANSCRIPTION FACTOR C2H2 FAMILY-RELATED"/>
    <property type="match status" value="1"/>
</dbReference>
<keyword evidence="2" id="KW-0812">Transmembrane</keyword>
<dbReference type="GO" id="GO:0008270">
    <property type="term" value="F:zinc ion binding"/>
    <property type="evidence" value="ECO:0007669"/>
    <property type="project" value="UniProtKB-KW"/>
</dbReference>
<dbReference type="InterPro" id="IPR001841">
    <property type="entry name" value="Znf_RING"/>
</dbReference>
<dbReference type="EMBL" id="CM003611">
    <property type="protein sequence ID" value="KYP60700.1"/>
    <property type="molecule type" value="Genomic_DNA"/>
</dbReference>
<keyword evidence="1" id="KW-0863">Zinc-finger</keyword>
<sequence>MNGSEESVLLLVSFIFLTFVVTIVAYMCSLNIPRDSSSTAQSVPIGDTHSNHITITVEPPEPGLDESVQSYPSLQFSKGKRCSSTSSCSSSCSICLMDYKECDSLRVLPGCGHFFHVKCVDPWLRINLTCPVCRNKIDLADICKHL</sequence>
<proteinExistence type="predicted"/>
<dbReference type="STRING" id="3821.A0A151T0W2"/>
<evidence type="ECO:0000256" key="1">
    <source>
        <dbReference type="PROSITE-ProRule" id="PRU00175"/>
    </source>
</evidence>
<keyword evidence="2" id="KW-1133">Transmembrane helix</keyword>
<dbReference type="InterPro" id="IPR013083">
    <property type="entry name" value="Znf_RING/FYVE/PHD"/>
</dbReference>